<reference evidence="1" key="1">
    <citation type="submission" date="2020-05" db="EMBL/GenBank/DDBJ databases">
        <authorList>
            <person name="Chiriac C."/>
            <person name="Salcher M."/>
            <person name="Ghai R."/>
            <person name="Kavagutti S V."/>
        </authorList>
    </citation>
    <scope>NUCLEOTIDE SEQUENCE</scope>
</reference>
<gene>
    <name evidence="1" type="ORF">UFOPK4345_01174</name>
</gene>
<dbReference type="EMBL" id="CAFBQV010000214">
    <property type="protein sequence ID" value="CAB5067260.1"/>
    <property type="molecule type" value="Genomic_DNA"/>
</dbReference>
<accession>A0A6J7UMM9</accession>
<proteinExistence type="predicted"/>
<sequence>MIAVTTTYFAFGRDFKESIALRLILARLLPYGSKNSAPIPIWAAISVSGLAVALRAISRSDGKPIIPLSIVLYFYFDATLYSTDTR</sequence>
<name>A0A6J7UMM9_9ZZZZ</name>
<evidence type="ECO:0000313" key="1">
    <source>
        <dbReference type="EMBL" id="CAB5067260.1"/>
    </source>
</evidence>
<dbReference type="AlphaFoldDB" id="A0A6J7UMM9"/>
<protein>
    <submittedName>
        <fullName evidence="1">Unannotated protein</fullName>
    </submittedName>
</protein>
<organism evidence="1">
    <name type="scientific">freshwater metagenome</name>
    <dbReference type="NCBI Taxonomy" id="449393"/>
    <lineage>
        <taxon>unclassified sequences</taxon>
        <taxon>metagenomes</taxon>
        <taxon>ecological metagenomes</taxon>
    </lineage>
</organism>